<dbReference type="Proteomes" id="UP000799441">
    <property type="component" value="Unassembled WGS sequence"/>
</dbReference>
<dbReference type="OrthoDB" id="10264595at2759"/>
<dbReference type="PANTHER" id="PTHR22781:SF12">
    <property type="entry name" value="AP-3 COMPLEX SUBUNIT DELTA-1"/>
    <property type="match status" value="1"/>
</dbReference>
<comment type="subcellular location">
    <subcellularLocation>
        <location evidence="1">Endomembrane system</location>
    </subcellularLocation>
    <subcellularLocation>
        <location evidence="7">Golgi apparatus</location>
    </subcellularLocation>
</comment>
<keyword evidence="4" id="KW-0677">Repeat</keyword>
<feature type="compositionally biased region" description="Low complexity" evidence="8">
    <location>
        <begin position="866"/>
        <end position="876"/>
    </location>
</feature>
<name>A0A9P4Q8B8_9PEZI</name>
<dbReference type="GO" id="GO:0030123">
    <property type="term" value="C:AP-3 adaptor complex"/>
    <property type="evidence" value="ECO:0007669"/>
    <property type="project" value="InterPro"/>
</dbReference>
<evidence type="ECO:0000313" key="11">
    <source>
        <dbReference type="Proteomes" id="UP000799441"/>
    </source>
</evidence>
<feature type="compositionally biased region" description="Low complexity" evidence="8">
    <location>
        <begin position="973"/>
        <end position="984"/>
    </location>
</feature>
<feature type="region of interest" description="Disordered" evidence="8">
    <location>
        <begin position="823"/>
        <end position="876"/>
    </location>
</feature>
<keyword evidence="5 7" id="KW-0653">Protein transport</keyword>
<dbReference type="PANTHER" id="PTHR22781">
    <property type="entry name" value="DELTA ADAPTIN-RELATED"/>
    <property type="match status" value="1"/>
</dbReference>
<feature type="region of interest" description="Disordered" evidence="8">
    <location>
        <begin position="380"/>
        <end position="405"/>
    </location>
</feature>
<evidence type="ECO:0000256" key="4">
    <source>
        <dbReference type="ARBA" id="ARBA00022737"/>
    </source>
</evidence>
<accession>A0A9P4Q8B8</accession>
<keyword evidence="3 7" id="KW-0813">Transport</keyword>
<dbReference type="InterPro" id="IPR002553">
    <property type="entry name" value="Clathrin/coatomer_adapt-like_N"/>
</dbReference>
<gene>
    <name evidence="10" type="ORF">K431DRAFT_285954</name>
</gene>
<dbReference type="Pfam" id="PF01602">
    <property type="entry name" value="Adaptin_N"/>
    <property type="match status" value="1"/>
</dbReference>
<keyword evidence="6" id="KW-0472">Membrane</keyword>
<dbReference type="GO" id="GO:0005794">
    <property type="term" value="C:Golgi apparatus"/>
    <property type="evidence" value="ECO:0007669"/>
    <property type="project" value="UniProtKB-SubCell"/>
</dbReference>
<dbReference type="EMBL" id="MU003801">
    <property type="protein sequence ID" value="KAF2720291.1"/>
    <property type="molecule type" value="Genomic_DNA"/>
</dbReference>
<dbReference type="AlphaFoldDB" id="A0A9P4Q8B8"/>
<proteinExistence type="inferred from homology"/>
<feature type="compositionally biased region" description="Basic residues" evidence="8">
    <location>
        <begin position="832"/>
        <end position="844"/>
    </location>
</feature>
<evidence type="ECO:0000259" key="9">
    <source>
        <dbReference type="Pfam" id="PF01602"/>
    </source>
</evidence>
<evidence type="ECO:0000256" key="5">
    <source>
        <dbReference type="ARBA" id="ARBA00022927"/>
    </source>
</evidence>
<comment type="subunit">
    <text evidence="7">Adaptor protein complex 3 (AP-3) is a heterotetramer.</text>
</comment>
<feature type="compositionally biased region" description="Polar residues" evidence="8">
    <location>
        <begin position="748"/>
        <end position="757"/>
    </location>
</feature>
<feature type="domain" description="Clathrin/coatomer adaptor adaptin-like N-terminal" evidence="9">
    <location>
        <begin position="20"/>
        <end position="636"/>
    </location>
</feature>
<comment type="similarity">
    <text evidence="2 7">Belongs to the adaptor complexes large subunit family.</text>
</comment>
<comment type="function">
    <text evidence="7">Part of the AP-3 complex, an adaptor-related complex which is not clathrin-associated. The complex is associated with the Golgi region as well as more peripheral structures. It facilitates the budding of vesicles from the Golgi membrane.</text>
</comment>
<comment type="caution">
    <text evidence="10">The sequence shown here is derived from an EMBL/GenBank/DDBJ whole genome shotgun (WGS) entry which is preliminary data.</text>
</comment>
<dbReference type="PIRSF" id="PIRSF037092">
    <property type="entry name" value="AP3_complex_delta"/>
    <property type="match status" value="1"/>
</dbReference>
<feature type="compositionally biased region" description="Basic residues" evidence="8">
    <location>
        <begin position="953"/>
        <end position="962"/>
    </location>
</feature>
<dbReference type="GO" id="GO:0010008">
    <property type="term" value="C:endosome membrane"/>
    <property type="evidence" value="ECO:0007669"/>
    <property type="project" value="TreeGrafter"/>
</dbReference>
<dbReference type="InterPro" id="IPR017105">
    <property type="entry name" value="AP3_complex_dsu"/>
</dbReference>
<dbReference type="GO" id="GO:0006896">
    <property type="term" value="P:Golgi to vacuole transport"/>
    <property type="evidence" value="ECO:0007669"/>
    <property type="project" value="TreeGrafter"/>
</dbReference>
<dbReference type="SUPFAM" id="SSF48371">
    <property type="entry name" value="ARM repeat"/>
    <property type="match status" value="1"/>
</dbReference>
<feature type="compositionally biased region" description="Basic and acidic residues" evidence="8">
    <location>
        <begin position="1013"/>
        <end position="1028"/>
    </location>
</feature>
<keyword evidence="11" id="KW-1185">Reference proteome</keyword>
<evidence type="ECO:0000256" key="7">
    <source>
        <dbReference type="PIRNR" id="PIRNR037092"/>
    </source>
</evidence>
<keyword evidence="7" id="KW-0333">Golgi apparatus</keyword>
<feature type="compositionally biased region" description="Basic and acidic residues" evidence="8">
    <location>
        <begin position="908"/>
        <end position="923"/>
    </location>
</feature>
<feature type="region of interest" description="Disordered" evidence="8">
    <location>
        <begin position="733"/>
        <end position="764"/>
    </location>
</feature>
<feature type="region of interest" description="Disordered" evidence="8">
    <location>
        <begin position="888"/>
        <end position="923"/>
    </location>
</feature>
<protein>
    <recommendedName>
        <fullName evidence="7">AP-3 complex subunit delta</fullName>
    </recommendedName>
</protein>
<evidence type="ECO:0000313" key="10">
    <source>
        <dbReference type="EMBL" id="KAF2720291.1"/>
    </source>
</evidence>
<dbReference type="InterPro" id="IPR016024">
    <property type="entry name" value="ARM-type_fold"/>
</dbReference>
<evidence type="ECO:0000256" key="6">
    <source>
        <dbReference type="ARBA" id="ARBA00023136"/>
    </source>
</evidence>
<organism evidence="10 11">
    <name type="scientific">Polychaeton citri CBS 116435</name>
    <dbReference type="NCBI Taxonomy" id="1314669"/>
    <lineage>
        <taxon>Eukaryota</taxon>
        <taxon>Fungi</taxon>
        <taxon>Dikarya</taxon>
        <taxon>Ascomycota</taxon>
        <taxon>Pezizomycotina</taxon>
        <taxon>Dothideomycetes</taxon>
        <taxon>Dothideomycetidae</taxon>
        <taxon>Capnodiales</taxon>
        <taxon>Capnodiaceae</taxon>
        <taxon>Polychaeton</taxon>
    </lineage>
</organism>
<feature type="region of interest" description="Disordered" evidence="8">
    <location>
        <begin position="938"/>
        <end position="1044"/>
    </location>
</feature>
<reference evidence="10" key="1">
    <citation type="journal article" date="2020" name="Stud. Mycol.">
        <title>101 Dothideomycetes genomes: a test case for predicting lifestyles and emergence of pathogens.</title>
        <authorList>
            <person name="Haridas S."/>
            <person name="Albert R."/>
            <person name="Binder M."/>
            <person name="Bloem J."/>
            <person name="Labutti K."/>
            <person name="Salamov A."/>
            <person name="Andreopoulos B."/>
            <person name="Baker S."/>
            <person name="Barry K."/>
            <person name="Bills G."/>
            <person name="Bluhm B."/>
            <person name="Cannon C."/>
            <person name="Castanera R."/>
            <person name="Culley D."/>
            <person name="Daum C."/>
            <person name="Ezra D."/>
            <person name="Gonzalez J."/>
            <person name="Henrissat B."/>
            <person name="Kuo A."/>
            <person name="Liang C."/>
            <person name="Lipzen A."/>
            <person name="Lutzoni F."/>
            <person name="Magnuson J."/>
            <person name="Mondo S."/>
            <person name="Nolan M."/>
            <person name="Ohm R."/>
            <person name="Pangilinan J."/>
            <person name="Park H.-J."/>
            <person name="Ramirez L."/>
            <person name="Alfaro M."/>
            <person name="Sun H."/>
            <person name="Tritt A."/>
            <person name="Yoshinaga Y."/>
            <person name="Zwiers L.-H."/>
            <person name="Turgeon B."/>
            <person name="Goodwin S."/>
            <person name="Spatafora J."/>
            <person name="Crous P."/>
            <person name="Grigoriev I."/>
        </authorList>
    </citation>
    <scope>NUCLEOTIDE SEQUENCE</scope>
    <source>
        <strain evidence="10">CBS 116435</strain>
    </source>
</reference>
<sequence>MFEKDLYQLIRGLRAHKGNEREYIQKALTECQREIKSQDMDQKGSALLKLVYLEMFGHDMSWAAFNVLEVMSSSKYLQKRVGYLAAVQSYRPDTDVLMLAENLLKKDLTSADKLIISLALGTIPHVINPPMANSLLTDLLPRLSHSHAAIRKKTIVTLYRLALVYPETLRPAWPKIKERLQDENEDPSVTAAIVNVVCELGWRRPQDFLPLAPRLFELLTAGTNNWMGIKIIKLFSALIPHEPRLIKKLLPPLTALIKSTPAMSLLYECINGIIQGGVLESVQGTTEGDEVARLCVDKLRGMLVLEGDPNLRYVALIAFAKITDSYTDLISANSDVILECIDDADISIRTRALDLATGMVNSMNLQAVVERLLRQLKTAGTASELDDPSNDRATHSAIVPMADDDEDGMQANLRRREQKSNQPPPLPTDFRQLVIERILEMCSKDMYGNMNDFEWYVGVLVDLVRQCPSGAQEGHESSLGQSVSSAIGAELLNVAIRVKAVRAEAAAAAQSLLMTERREYLFPPAGTGGNGVLFAAAFIAGEYAELLPDPAAVLTSLLHTSSGQLPAFSLTSYVQAIPKVLSVLTSDQQSPWTASRKTHTMLFTARIIHFLEPLTLHPNLDVQELAVEYLDLMRLASEASSNQPTEEDHVDYPEPPLLLTQAIPSLFIGMELNPVARSALRNVPPPEEMDLDIPLNSNLQMVLQKAEYEYELDDGDDEVYRLYHERSTINGKAFGAKPAADSLEPPGQGQSRSSSYQAEDLDEEAIERKKAERRERYRDDPFYIDSERNSGVNTPMHNILRDTNGGELDVDAIPVMQLKLDSSEMHSDVEKRKPKARPVSKPKKRFEIVSDETLGVEEARASPITSSSPAKSSALSRAKKNLLEVDSSGLSSLSLSDTGAVGPGASQHDFERRQAEEEEMAKAMKEVERLRLEMQRAQERIQPHNAPEEGMVVKRKKKKKKPKVEQPGDEEAAIATAAIAGIGTNEDENSPAGVKKKKMMMKRKSKASTGTSEKLDEDGKHWETEVPSKPKRKKKRSVALEDDG</sequence>
<dbReference type="Gene3D" id="1.25.10.10">
    <property type="entry name" value="Leucine-rich Repeat Variant"/>
    <property type="match status" value="1"/>
</dbReference>
<evidence type="ECO:0000256" key="1">
    <source>
        <dbReference type="ARBA" id="ARBA00004308"/>
    </source>
</evidence>
<dbReference type="InterPro" id="IPR011989">
    <property type="entry name" value="ARM-like"/>
</dbReference>
<dbReference type="GO" id="GO:0006623">
    <property type="term" value="P:protein targeting to vacuole"/>
    <property type="evidence" value="ECO:0007669"/>
    <property type="project" value="TreeGrafter"/>
</dbReference>
<evidence type="ECO:0000256" key="2">
    <source>
        <dbReference type="ARBA" id="ARBA00006613"/>
    </source>
</evidence>
<evidence type="ECO:0000256" key="3">
    <source>
        <dbReference type="ARBA" id="ARBA00022448"/>
    </source>
</evidence>
<evidence type="ECO:0000256" key="8">
    <source>
        <dbReference type="SAM" id="MobiDB-lite"/>
    </source>
</evidence>
<feature type="compositionally biased region" description="Basic residues" evidence="8">
    <location>
        <begin position="994"/>
        <end position="1006"/>
    </location>
</feature>